<evidence type="ECO:0000313" key="1">
    <source>
        <dbReference type="EMBL" id="KOY51819.1"/>
    </source>
</evidence>
<dbReference type="STRING" id="1300348.I602_1379"/>
<proteinExistence type="predicted"/>
<keyword evidence="4" id="KW-1185">Reference proteome</keyword>
<sequence length="296" mass="34167">MIRNVIFYVIIFLVFGCSKENPLQTPSFQKGAIIFDYQNIENDTLNASQRIYDKQLDLYFTGWGVYEDIIFPGTGIEWSMNHQTNNSTNTKTLHCAITGGDQYNNVFFTNTKALKWQDEPWQYQEAKYLVYELDLYIDGELDCANPDEATIEGVELTWQHIALPFSHGFGVQFSKGGEWRFWNDEQGVDEKPIGWESFSPKINQCLSPKKWHSIKLESYITENSIVYKSMTIDNQEFDLQNIILPYVKAKDGWVENFIQIGMQINGNKSVKNTTGVDAVTVILDNVNFKGYQLLHE</sequence>
<gene>
    <name evidence="1" type="ORF">I602_1379</name>
    <name evidence="2" type="ORF">SAMN05444353_0390</name>
</gene>
<dbReference type="RefSeq" id="WP_053973967.1">
    <property type="nucleotide sequence ID" value="NZ_FNUE01000001.1"/>
</dbReference>
<dbReference type="Proteomes" id="UP000183071">
    <property type="component" value="Unassembled WGS sequence"/>
</dbReference>
<evidence type="ECO:0000313" key="4">
    <source>
        <dbReference type="Proteomes" id="UP000183071"/>
    </source>
</evidence>
<comment type="caution">
    <text evidence="1">The sequence shown here is derived from an EMBL/GenBank/DDBJ whole genome shotgun (WGS) entry which is preliminary data.</text>
</comment>
<reference evidence="2 4" key="2">
    <citation type="submission" date="2016-10" db="EMBL/GenBank/DDBJ databases">
        <authorList>
            <person name="Varghese N."/>
            <person name="Submissions S."/>
        </authorList>
    </citation>
    <scope>NUCLEOTIDE SEQUENCE [LARGE SCALE GENOMIC DNA]</scope>
    <source>
        <strain evidence="2 4">DSW-5</strain>
    </source>
</reference>
<protein>
    <submittedName>
        <fullName evidence="1">Uncharacterized protein</fullName>
    </submittedName>
</protein>
<dbReference type="AlphaFoldDB" id="A0A0M9CGQ4"/>
<evidence type="ECO:0000313" key="3">
    <source>
        <dbReference type="Proteomes" id="UP000037716"/>
    </source>
</evidence>
<dbReference type="PATRIC" id="fig|1300348.6.peg.1378"/>
<dbReference type="PROSITE" id="PS51257">
    <property type="entry name" value="PROKAR_LIPOPROTEIN"/>
    <property type="match status" value="1"/>
</dbReference>
<dbReference type="OrthoDB" id="5507507at2"/>
<dbReference type="Proteomes" id="UP000037716">
    <property type="component" value="Unassembled WGS sequence"/>
</dbReference>
<reference evidence="1 3" key="1">
    <citation type="submission" date="2015-07" db="EMBL/GenBank/DDBJ databases">
        <title>Genome of Polaribacter dokdonenesis DSW-5, isolated from seawater off Dokdo in Korea.</title>
        <authorList>
            <person name="Yoon K."/>
            <person name="Song J.Y."/>
            <person name="Kim J.F."/>
        </authorList>
    </citation>
    <scope>NUCLEOTIDE SEQUENCE [LARGE SCALE GENOMIC DNA]</scope>
    <source>
        <strain evidence="1 3">DSW-5</strain>
    </source>
</reference>
<organism evidence="1 3">
    <name type="scientific">Polaribacter dokdonensis DSW-5</name>
    <dbReference type="NCBI Taxonomy" id="1300348"/>
    <lineage>
        <taxon>Bacteria</taxon>
        <taxon>Pseudomonadati</taxon>
        <taxon>Bacteroidota</taxon>
        <taxon>Flavobacteriia</taxon>
        <taxon>Flavobacteriales</taxon>
        <taxon>Flavobacteriaceae</taxon>
    </lineage>
</organism>
<dbReference type="EMBL" id="FNUE01000001">
    <property type="protein sequence ID" value="SEE02225.1"/>
    <property type="molecule type" value="Genomic_DNA"/>
</dbReference>
<name>A0A0M9CGQ4_9FLAO</name>
<evidence type="ECO:0000313" key="2">
    <source>
        <dbReference type="EMBL" id="SEE02225.1"/>
    </source>
</evidence>
<dbReference type="EMBL" id="LGBR01000001">
    <property type="protein sequence ID" value="KOY51819.1"/>
    <property type="molecule type" value="Genomic_DNA"/>
</dbReference>
<accession>A0A0M9CGQ4</accession>